<feature type="domain" description="MsrB" evidence="4">
    <location>
        <begin position="1"/>
        <end position="104"/>
    </location>
</feature>
<dbReference type="OrthoDB" id="4174719at2"/>
<dbReference type="EC" id="1.8.4.12" evidence="1"/>
<keyword evidence="2" id="KW-0560">Oxidoreductase</keyword>
<evidence type="ECO:0000256" key="3">
    <source>
        <dbReference type="ARBA" id="ARBA00048488"/>
    </source>
</evidence>
<dbReference type="GO" id="GO:0005737">
    <property type="term" value="C:cytoplasm"/>
    <property type="evidence" value="ECO:0007669"/>
    <property type="project" value="TreeGrafter"/>
</dbReference>
<sequence length="106" mass="11879">MLVRNQKVDPAQRAQESGLYTCSGCAQVLFEAKHKFEVGSGFPSFWAQAADHVQHCPLSSYGRHRVQLLCRQCGQHLGHLFRDTRTPTGVRYCINAKSITFEAGQL</sequence>
<evidence type="ECO:0000313" key="6">
    <source>
        <dbReference type="Proteomes" id="UP000316727"/>
    </source>
</evidence>
<keyword evidence="6" id="KW-1185">Reference proteome</keyword>
<dbReference type="PROSITE" id="PS51790">
    <property type="entry name" value="MSRB"/>
    <property type="match status" value="1"/>
</dbReference>
<dbReference type="PANTHER" id="PTHR10173:SF52">
    <property type="entry name" value="METHIONINE-R-SULFOXIDE REDUCTASE B1"/>
    <property type="match status" value="1"/>
</dbReference>
<reference evidence="5 6" key="1">
    <citation type="submission" date="2019-06" db="EMBL/GenBank/DDBJ databases">
        <title>A novel bacterium of genus Pontibacter, isolated from marine sediment.</title>
        <authorList>
            <person name="Huang H."/>
            <person name="Mo K."/>
            <person name="Hu Y."/>
        </authorList>
    </citation>
    <scope>NUCLEOTIDE SEQUENCE [LARGE SCALE GENOMIC DNA]</scope>
    <source>
        <strain evidence="5 6">HB172049</strain>
    </source>
</reference>
<dbReference type="Pfam" id="PF01641">
    <property type="entry name" value="SelR"/>
    <property type="match status" value="1"/>
</dbReference>
<name>A0A501W868_9BACT</name>
<dbReference type="Proteomes" id="UP000316727">
    <property type="component" value="Unassembled WGS sequence"/>
</dbReference>
<dbReference type="Gene3D" id="2.170.150.20">
    <property type="entry name" value="Peptide methionine sulfoxide reductase"/>
    <property type="match status" value="1"/>
</dbReference>
<organism evidence="5 6">
    <name type="scientific">Pontibacter mangrovi</name>
    <dbReference type="NCBI Taxonomy" id="2589816"/>
    <lineage>
        <taxon>Bacteria</taxon>
        <taxon>Pseudomonadati</taxon>
        <taxon>Bacteroidota</taxon>
        <taxon>Cytophagia</taxon>
        <taxon>Cytophagales</taxon>
        <taxon>Hymenobacteraceae</taxon>
        <taxon>Pontibacter</taxon>
    </lineage>
</organism>
<dbReference type="GO" id="GO:0030091">
    <property type="term" value="P:protein repair"/>
    <property type="evidence" value="ECO:0007669"/>
    <property type="project" value="InterPro"/>
</dbReference>
<evidence type="ECO:0000313" key="5">
    <source>
        <dbReference type="EMBL" id="TPE45538.1"/>
    </source>
</evidence>
<dbReference type="GO" id="GO:0033743">
    <property type="term" value="F:peptide-methionine (R)-S-oxide reductase activity"/>
    <property type="evidence" value="ECO:0007669"/>
    <property type="project" value="UniProtKB-EC"/>
</dbReference>
<dbReference type="EMBL" id="VFRQ01000002">
    <property type="protein sequence ID" value="TPE45538.1"/>
    <property type="molecule type" value="Genomic_DNA"/>
</dbReference>
<dbReference type="InterPro" id="IPR011057">
    <property type="entry name" value="Mss4-like_sf"/>
</dbReference>
<dbReference type="InterPro" id="IPR002579">
    <property type="entry name" value="Met_Sox_Rdtase_MsrB_dom"/>
</dbReference>
<proteinExistence type="predicted"/>
<dbReference type="InterPro" id="IPR028427">
    <property type="entry name" value="Met_Sox_Rdtase_MsrB"/>
</dbReference>
<comment type="caution">
    <text evidence="5">The sequence shown here is derived from an EMBL/GenBank/DDBJ whole genome shotgun (WGS) entry which is preliminary data.</text>
</comment>
<evidence type="ECO:0000256" key="1">
    <source>
        <dbReference type="ARBA" id="ARBA00012499"/>
    </source>
</evidence>
<evidence type="ECO:0000256" key="2">
    <source>
        <dbReference type="ARBA" id="ARBA00023002"/>
    </source>
</evidence>
<protein>
    <recommendedName>
        <fullName evidence="1">peptide-methionine (R)-S-oxide reductase</fullName>
        <ecNumber evidence="1">1.8.4.12</ecNumber>
    </recommendedName>
</protein>
<evidence type="ECO:0000259" key="4">
    <source>
        <dbReference type="PROSITE" id="PS51790"/>
    </source>
</evidence>
<dbReference type="PANTHER" id="PTHR10173">
    <property type="entry name" value="METHIONINE SULFOXIDE REDUCTASE"/>
    <property type="match status" value="1"/>
</dbReference>
<comment type="catalytic activity">
    <reaction evidence="3">
        <text>L-methionyl-[protein] + [thioredoxin]-disulfide + H2O = L-methionyl-(R)-S-oxide-[protein] + [thioredoxin]-dithiol</text>
        <dbReference type="Rhea" id="RHEA:24164"/>
        <dbReference type="Rhea" id="RHEA-COMP:10698"/>
        <dbReference type="Rhea" id="RHEA-COMP:10700"/>
        <dbReference type="Rhea" id="RHEA-COMP:12313"/>
        <dbReference type="Rhea" id="RHEA-COMP:12314"/>
        <dbReference type="ChEBI" id="CHEBI:15377"/>
        <dbReference type="ChEBI" id="CHEBI:16044"/>
        <dbReference type="ChEBI" id="CHEBI:29950"/>
        <dbReference type="ChEBI" id="CHEBI:45764"/>
        <dbReference type="ChEBI" id="CHEBI:50058"/>
        <dbReference type="EC" id="1.8.4.12"/>
    </reaction>
</comment>
<dbReference type="SUPFAM" id="SSF51316">
    <property type="entry name" value="Mss4-like"/>
    <property type="match status" value="1"/>
</dbReference>
<dbReference type="AlphaFoldDB" id="A0A501W868"/>
<dbReference type="GO" id="GO:0006979">
    <property type="term" value="P:response to oxidative stress"/>
    <property type="evidence" value="ECO:0007669"/>
    <property type="project" value="InterPro"/>
</dbReference>
<gene>
    <name evidence="5" type="ORF">FJM65_05800</name>
</gene>
<accession>A0A501W868</accession>